<feature type="transmembrane region" description="Helical" evidence="1">
    <location>
        <begin position="327"/>
        <end position="355"/>
    </location>
</feature>
<evidence type="ECO:0000259" key="2">
    <source>
        <dbReference type="Pfam" id="PF00149"/>
    </source>
</evidence>
<evidence type="ECO:0000313" key="3">
    <source>
        <dbReference type="EMBL" id="CAG9332305.1"/>
    </source>
</evidence>
<evidence type="ECO:0000313" key="4">
    <source>
        <dbReference type="Proteomes" id="UP001162131"/>
    </source>
</evidence>
<dbReference type="InterPro" id="IPR029052">
    <property type="entry name" value="Metallo-depent_PP-like"/>
</dbReference>
<reference evidence="3" key="1">
    <citation type="submission" date="2021-09" db="EMBL/GenBank/DDBJ databases">
        <authorList>
            <consortium name="AG Swart"/>
            <person name="Singh M."/>
            <person name="Singh A."/>
            <person name="Seah K."/>
            <person name="Emmerich C."/>
        </authorList>
    </citation>
    <scope>NUCLEOTIDE SEQUENCE</scope>
    <source>
        <strain evidence="3">ATCC30299</strain>
    </source>
</reference>
<dbReference type="AlphaFoldDB" id="A0AAU9KEE0"/>
<dbReference type="Gene3D" id="3.60.21.10">
    <property type="match status" value="1"/>
</dbReference>
<organism evidence="3 4">
    <name type="scientific">Blepharisma stoltei</name>
    <dbReference type="NCBI Taxonomy" id="1481888"/>
    <lineage>
        <taxon>Eukaryota</taxon>
        <taxon>Sar</taxon>
        <taxon>Alveolata</taxon>
        <taxon>Ciliophora</taxon>
        <taxon>Postciliodesmatophora</taxon>
        <taxon>Heterotrichea</taxon>
        <taxon>Heterotrichida</taxon>
        <taxon>Blepharismidae</taxon>
        <taxon>Blepharisma</taxon>
    </lineage>
</organism>
<feature type="domain" description="Calcineurin-like phosphoesterase" evidence="2">
    <location>
        <begin position="19"/>
        <end position="248"/>
    </location>
</feature>
<accession>A0AAU9KEE0</accession>
<dbReference type="CDD" id="cd07383">
    <property type="entry name" value="MPP_Dcr2"/>
    <property type="match status" value="1"/>
</dbReference>
<dbReference type="SUPFAM" id="SSF56300">
    <property type="entry name" value="Metallo-dependent phosphatases"/>
    <property type="match status" value="1"/>
</dbReference>
<comment type="caution">
    <text evidence="3">The sequence shown here is derived from an EMBL/GenBank/DDBJ whole genome shotgun (WGS) entry which is preliminary data.</text>
</comment>
<keyword evidence="1" id="KW-1133">Transmembrane helix</keyword>
<keyword evidence="1" id="KW-0472">Membrane</keyword>
<protein>
    <recommendedName>
        <fullName evidence="2">Calcineurin-like phosphoesterase domain-containing protein</fullName>
    </recommendedName>
</protein>
<dbReference type="Pfam" id="PF00149">
    <property type="entry name" value="Metallophos"/>
    <property type="match status" value="1"/>
</dbReference>
<dbReference type="EMBL" id="CAJZBQ010000054">
    <property type="protein sequence ID" value="CAG9332305.1"/>
    <property type="molecule type" value="Genomic_DNA"/>
</dbReference>
<dbReference type="GO" id="GO:0005737">
    <property type="term" value="C:cytoplasm"/>
    <property type="evidence" value="ECO:0007669"/>
    <property type="project" value="TreeGrafter"/>
</dbReference>
<dbReference type="PANTHER" id="PTHR32440:SF3">
    <property type="entry name" value="CALCINEURIN-LIKE PHOSPHOESTERASE DOMAIN-CONTAINING PROTEIN"/>
    <property type="match status" value="1"/>
</dbReference>
<proteinExistence type="predicted"/>
<evidence type="ECO:0000256" key="1">
    <source>
        <dbReference type="SAM" id="Phobius"/>
    </source>
</evidence>
<sequence length="370" mass="42271">MLWLIIPLAYALEIKSKSFKIVQFTDLHYGEGDTQNKQNMKLQSTILGFEKPDMVVITGDMVSGYSWNGELGWYKEYHKMVIQPMKDHNIPWAIALGNHDIEADLNGEQIIELEKQEPLSLAKQGPSYISHYGNYVVPITYKGKLEFLIWILDSGDKHHCGMLFGYDCVHEDQLEWVKNTQKVINDIHQKEIPGLMFMHIPPPEYMKLWDNYNARGNKYEPVSCWGNHTEYFIEALSGILGISVGHDHYNDYEGIINGVKMFYGRKSGYAGNGPEPFYPKGARVFEVIPESKTVNSWIREESGNVVVHSGRAGNFEKQSVCVESSRLGLNLIIGAKFLLGILGLAMTITGCYCYVKRHFRIKYKDEHFSV</sequence>
<dbReference type="GO" id="GO:0016788">
    <property type="term" value="F:hydrolase activity, acting on ester bonds"/>
    <property type="evidence" value="ECO:0007669"/>
    <property type="project" value="TreeGrafter"/>
</dbReference>
<dbReference type="InterPro" id="IPR004843">
    <property type="entry name" value="Calcineurin-like_PHP"/>
</dbReference>
<gene>
    <name evidence="3" type="ORF">BSTOLATCC_MIC55755</name>
</gene>
<keyword evidence="4" id="KW-1185">Reference proteome</keyword>
<name>A0AAU9KEE0_9CILI</name>
<dbReference type="PANTHER" id="PTHR32440">
    <property type="entry name" value="PHOSPHATASE DCR2-RELATED-RELATED"/>
    <property type="match status" value="1"/>
</dbReference>
<dbReference type="Proteomes" id="UP001162131">
    <property type="component" value="Unassembled WGS sequence"/>
</dbReference>
<keyword evidence="1" id="KW-0812">Transmembrane</keyword>